<organism evidence="1 2">
    <name type="scientific">Rhodococcus opacus</name>
    <name type="common">Nocardia opaca</name>
    <dbReference type="NCBI Taxonomy" id="37919"/>
    <lineage>
        <taxon>Bacteria</taxon>
        <taxon>Bacillati</taxon>
        <taxon>Actinomycetota</taxon>
        <taxon>Actinomycetes</taxon>
        <taxon>Mycobacteriales</taxon>
        <taxon>Nocardiaceae</taxon>
        <taxon>Rhodococcus</taxon>
    </lineage>
</organism>
<dbReference type="Proteomes" id="UP000239290">
    <property type="component" value="Unassembled WGS sequence"/>
</dbReference>
<protein>
    <submittedName>
        <fullName evidence="1">Uncharacterized protein</fullName>
    </submittedName>
</protein>
<evidence type="ECO:0000313" key="2">
    <source>
        <dbReference type="Proteomes" id="UP000239290"/>
    </source>
</evidence>
<reference evidence="2" key="1">
    <citation type="submission" date="2018-02" db="EMBL/GenBank/DDBJ databases">
        <title>Draft genome sequencing of Rhodococcus opacus KU647198.</title>
        <authorList>
            <person name="Zheng B.-X."/>
        </authorList>
    </citation>
    <scope>NUCLEOTIDE SEQUENCE [LARGE SCALE GENOMIC DNA]</scope>
    <source>
        <strain evidence="2">04-OD7</strain>
    </source>
</reference>
<dbReference type="AlphaFoldDB" id="A0A2S8IYC5"/>
<dbReference type="EMBL" id="PUIO01000043">
    <property type="protein sequence ID" value="PQP19790.1"/>
    <property type="molecule type" value="Genomic_DNA"/>
</dbReference>
<sequence>MVECLDTVAVDVERSHSISGISIVEQNRYRQTRSNSGVLCGDGEFGKPIAIRARHSDRTQ</sequence>
<proteinExistence type="predicted"/>
<comment type="caution">
    <text evidence="1">The sequence shown here is derived from an EMBL/GenBank/DDBJ whole genome shotgun (WGS) entry which is preliminary data.</text>
</comment>
<name>A0A2S8IYC5_RHOOP</name>
<gene>
    <name evidence="1" type="ORF">C5613_29670</name>
</gene>
<evidence type="ECO:0000313" key="1">
    <source>
        <dbReference type="EMBL" id="PQP19790.1"/>
    </source>
</evidence>
<accession>A0A2S8IYC5</accession>